<comment type="caution">
    <text evidence="1">The sequence shown here is derived from an EMBL/GenBank/DDBJ whole genome shotgun (WGS) entry which is preliminary data.</text>
</comment>
<organism evidence="1 2">
    <name type="scientific">Neophaeococcomyces mojaviensis</name>
    <dbReference type="NCBI Taxonomy" id="3383035"/>
    <lineage>
        <taxon>Eukaryota</taxon>
        <taxon>Fungi</taxon>
        <taxon>Dikarya</taxon>
        <taxon>Ascomycota</taxon>
        <taxon>Pezizomycotina</taxon>
        <taxon>Eurotiomycetes</taxon>
        <taxon>Chaetothyriomycetidae</taxon>
        <taxon>Chaetothyriales</taxon>
        <taxon>Chaetothyriales incertae sedis</taxon>
        <taxon>Neophaeococcomyces</taxon>
    </lineage>
</organism>
<gene>
    <name evidence="1" type="ORF">H2198_005170</name>
</gene>
<keyword evidence="2" id="KW-1185">Reference proteome</keyword>
<reference evidence="1" key="1">
    <citation type="submission" date="2022-10" db="EMBL/GenBank/DDBJ databases">
        <title>Culturing micro-colonial fungi from biological soil crusts in the Mojave desert and describing Neophaeococcomyces mojavensis, and introducing the new genera and species Taxawa tesnikishii.</title>
        <authorList>
            <person name="Kurbessoian T."/>
            <person name="Stajich J.E."/>
        </authorList>
    </citation>
    <scope>NUCLEOTIDE SEQUENCE</scope>
    <source>
        <strain evidence="1">JES_112</strain>
    </source>
</reference>
<evidence type="ECO:0000313" key="2">
    <source>
        <dbReference type="Proteomes" id="UP001172386"/>
    </source>
</evidence>
<accession>A0ACC3A6F6</accession>
<proteinExistence type="predicted"/>
<protein>
    <submittedName>
        <fullName evidence="1">Uncharacterized protein</fullName>
    </submittedName>
</protein>
<dbReference type="EMBL" id="JAPDRQ010000083">
    <property type="protein sequence ID" value="KAJ9656114.1"/>
    <property type="molecule type" value="Genomic_DNA"/>
</dbReference>
<dbReference type="Proteomes" id="UP001172386">
    <property type="component" value="Unassembled WGS sequence"/>
</dbReference>
<name>A0ACC3A6F6_9EURO</name>
<evidence type="ECO:0000313" key="1">
    <source>
        <dbReference type="EMBL" id="KAJ9656114.1"/>
    </source>
</evidence>
<sequence>MPALPSEWMDSTSKQLDPWTWAAYAYQLLAPRFYGHFSGPPDAFLAHASADVDRLLWRAWTVINTPNDVLVDKLGLDIPPEPQLTLEEISTRQIQISWKTESTTSILEYHIELNGRPIGITKKHETAAVISNLTPGTLYDVRIFSFSPGRFQTPSTLFHLRTLKASSTSSEDTQTDANPIVRALAPRVSPAPTIVPSPAAAHEPSLGQTLGRRGTNAGRKGSPAGQGEATPDAMAVEDEPAEDLAELSQQFDRVTSETKQIEQQIQDEFREHNAVVKEKEAQLAVVKQENKERDEASNELKRQVHRAEATNRSLQSEKSKKEKQLKDRENRRRRRIDEMAKWEERAQSIAEEIDGITKQKDAIRRRTESETTEIREKIAEEHREIQQLEEENREKALQLKELQEERQRNSVDEETEESREADRQDQERDHRHRQTLMQLSQQYNAMFQEMQRLHQESLLARQRLAVFTEARRSTAVTFAPISTVDMNTLRGEQRRNRHASSHGSNVSSPRAMFAPEPFSSVNQAVTTPTPVTMANRFNSVNGMVMDIPLPLDDEDEDFGLSAPMSPRADALLPHDLLGDDDDDADDDMDPDDDPVKPSATDPSLSPFPTLPAPQHGVESHSPPISSPGSGSSPRSFTSPPEETLKEADPDRRSIRSSHVPIPEDAAPTESPTHKRLTSMSNLFSFNRQRGKTSADQLPILGSLSKTESHSFPRKAADFDPALQPRRRLSYGGNNWTFSGGNFLGKGEDREREEPSKPSLVRRGFPSLLPGLGKSSATRSYDPFAPTRSGSFDPGTVRDGSSSPRPGSIYSFDKLPRPSAEDSFRAWAFERPGARNSPLVPDWASSISRNHSRRPSLGYGSTTNLSLNTGNQLDDGEFLEPRRDNRPLQAPIGTRPTSSQLSQPPRPTTPKLNPNAPSFTMLSLFGKDKDKTKSKDKDKSRSKEKDESLSYSPPESRKSRDAHSIANTTSTLDSTAFSQSRDSLERTTSGHSAVASAIGSLDSTPATATKPTFMSKITRKASSSKFDSWKHKSTGLFSSRASKAGEATTPTGDITEDENNESYEHLGRSLESSLSTPAGGATPSGEEKDKKGSRTSLGSWNFMRKRPKVGREGTATTLVGREDLTASEISENTELISESGRTSTTDGDRFSYISEDGR</sequence>